<accession>A0A6J2X5J3</accession>
<feature type="domain" description="GRAM" evidence="1">
    <location>
        <begin position="21"/>
        <end position="89"/>
    </location>
</feature>
<dbReference type="InterPro" id="IPR004182">
    <property type="entry name" value="GRAM"/>
</dbReference>
<dbReference type="Pfam" id="PF02893">
    <property type="entry name" value="GRAM"/>
    <property type="match status" value="1"/>
</dbReference>
<dbReference type="InterPro" id="IPR036017">
    <property type="entry name" value="TCB1D9/TCB1D9B_PH-GRAM2"/>
</dbReference>
<proteinExistence type="predicted"/>
<dbReference type="InParanoid" id="A0A6J2X5J3"/>
<name>A0A6J2X5J3_SITOR</name>
<dbReference type="AlphaFoldDB" id="A0A6J2X5J3"/>
<evidence type="ECO:0000259" key="1">
    <source>
        <dbReference type="SMART" id="SM00568"/>
    </source>
</evidence>
<dbReference type="CDD" id="cd13354">
    <property type="entry name" value="PH-GRAM2_TCB1D9_TCB1D9B"/>
    <property type="match status" value="1"/>
</dbReference>
<evidence type="ECO:0000313" key="3">
    <source>
        <dbReference type="RefSeq" id="XP_030746463.1"/>
    </source>
</evidence>
<keyword evidence="2" id="KW-1185">Reference proteome</keyword>
<dbReference type="KEGG" id="soy:115875195"/>
<feature type="non-terminal residue" evidence="3">
    <location>
        <position position="1"/>
    </location>
</feature>
<reference evidence="3" key="1">
    <citation type="submission" date="2025-08" db="UniProtKB">
        <authorList>
            <consortium name="RefSeq"/>
        </authorList>
    </citation>
    <scope>IDENTIFICATION</scope>
    <source>
        <tissue evidence="3">Gonads</tissue>
    </source>
</reference>
<evidence type="ECO:0000313" key="2">
    <source>
        <dbReference type="Proteomes" id="UP000504635"/>
    </source>
</evidence>
<dbReference type="Gene3D" id="1.10.10.750">
    <property type="entry name" value="Ypt/Rab-GAP domain of gyp1p, domain 1"/>
    <property type="match status" value="1"/>
</dbReference>
<dbReference type="RefSeq" id="XP_030746463.1">
    <property type="nucleotide sequence ID" value="XM_030890603.1"/>
</dbReference>
<organism evidence="2 3">
    <name type="scientific">Sitophilus oryzae</name>
    <name type="common">Rice weevil</name>
    <name type="synonym">Curculio oryzae</name>
    <dbReference type="NCBI Taxonomy" id="7048"/>
    <lineage>
        <taxon>Eukaryota</taxon>
        <taxon>Metazoa</taxon>
        <taxon>Ecdysozoa</taxon>
        <taxon>Arthropoda</taxon>
        <taxon>Hexapoda</taxon>
        <taxon>Insecta</taxon>
        <taxon>Pterygota</taxon>
        <taxon>Neoptera</taxon>
        <taxon>Endopterygota</taxon>
        <taxon>Coleoptera</taxon>
        <taxon>Polyphaga</taxon>
        <taxon>Cucujiformia</taxon>
        <taxon>Curculionidae</taxon>
        <taxon>Dryophthorinae</taxon>
        <taxon>Sitophilus</taxon>
    </lineage>
</organism>
<sequence length="228" mass="26276">KNVPKKASFLKRDLDARAQSEAYRLMFRLPASEKLDGSIDCTLLTPYNKKFVAGRLFLSQNYVCFDSRIKAQVSVVIPLRDVVSAEKIETNVSNQALDKAIIVTTRDVLNKTNFIFAQILDRDFVVEKLSELLAKTQEMTTFSGSNRSKGSLVDLEPEWKPQQALMNIFPLSPIPEVNKRQQQRAREWEEHFNTYGRGVWMYRTTEVAKLVLEGIPDHLRMQIWMSFS</sequence>
<dbReference type="Gene3D" id="2.30.29.30">
    <property type="entry name" value="Pleckstrin-homology domain (PH domain)/Phosphotyrosine-binding domain (PTB)"/>
    <property type="match status" value="1"/>
</dbReference>
<gene>
    <name evidence="3" type="primary">LOC115875195</name>
</gene>
<dbReference type="Proteomes" id="UP000504635">
    <property type="component" value="Unplaced"/>
</dbReference>
<protein>
    <submittedName>
        <fullName evidence="3">TBC1 domain family member 9-like</fullName>
    </submittedName>
</protein>
<dbReference type="GeneID" id="115875195"/>
<dbReference type="InterPro" id="IPR011993">
    <property type="entry name" value="PH-like_dom_sf"/>
</dbReference>
<dbReference type="SMART" id="SM00568">
    <property type="entry name" value="GRAM"/>
    <property type="match status" value="1"/>
</dbReference>
<feature type="non-terminal residue" evidence="3">
    <location>
        <position position="228"/>
    </location>
</feature>
<dbReference type="OrthoDB" id="17687at2759"/>